<evidence type="ECO:0000259" key="9">
    <source>
        <dbReference type="PROSITE" id="PS50002"/>
    </source>
</evidence>
<dbReference type="SUPFAM" id="SSF50044">
    <property type="entry name" value="SH3-domain"/>
    <property type="match status" value="1"/>
</dbReference>
<evidence type="ECO:0000256" key="3">
    <source>
        <dbReference type="ARBA" id="ARBA00023054"/>
    </source>
</evidence>
<dbReference type="AlphaFoldDB" id="A0A9P6MSQ8"/>
<dbReference type="Gene3D" id="2.30.30.40">
    <property type="entry name" value="SH3 Domains"/>
    <property type="match status" value="1"/>
</dbReference>
<dbReference type="Pfam" id="PF00018">
    <property type="entry name" value="SH3_1"/>
    <property type="match status" value="1"/>
</dbReference>
<sequence>MAVSKHKLQRPTRWLTKALLSATVLATSAQAACISLVGSKACPSYSSFFVDTSVAKTVSAYNIVMPTFTTLSEFDSAAFNSTGFFTSSDCTGYNSSIHIPYQNTVLCTIITQDDASNKCKGQPTNITSNMCDSSCKLYEQGLTSMINTYCPKASGALSGLQDLTTICSRKNTNSWAGLQDNTSTCIDALKNEATFCGLGSLADKCTFCKTNSTATCCSDAAQNCPTSTTVSSTSTTATSSKASASASSTAGAGNADSSDSGGMPSETKSAIIGGTVGGVILLAIFLFLCVGKIRRSNEAQKGSSLTHKPSNASARYNISNPKLQEEGFIAAATTPIPMTTLPPISTEPTSFGLSAVAAGAGAVAAGAGAAAGQAAPAKLSYCQALYPYQASMADELDLTPGDIVNVQRVFDDGWAVGINMNTSKEGAFPVVCVMFVDESALDDDDFDDVNMHSMPPMTLREEDQEGRRSPSGRNSPRSSLPSRSSSPVHLPRRNSSIRDSTVIVPGTNPMTSSPLAGNNNNGGTGRMTPPVVRDTMMSDASSINRWWNGEK</sequence>
<name>A0A9P6MSQ8_9FUNG</name>
<protein>
    <recommendedName>
        <fullName evidence="9">SH3 domain-containing protein</fullName>
    </recommendedName>
</protein>
<evidence type="ECO:0000256" key="8">
    <source>
        <dbReference type="SAM" id="SignalP"/>
    </source>
</evidence>
<feature type="compositionally biased region" description="Low complexity" evidence="6">
    <location>
        <begin position="226"/>
        <end position="262"/>
    </location>
</feature>
<dbReference type="SMART" id="SM00326">
    <property type="entry name" value="SH3"/>
    <property type="match status" value="1"/>
</dbReference>
<keyword evidence="2 5" id="KW-0728">SH3 domain</keyword>
<evidence type="ECO:0000256" key="7">
    <source>
        <dbReference type="SAM" id="Phobius"/>
    </source>
</evidence>
<feature type="chain" id="PRO_5040362141" description="SH3 domain-containing protein" evidence="8">
    <location>
        <begin position="32"/>
        <end position="551"/>
    </location>
</feature>
<feature type="compositionally biased region" description="Low complexity" evidence="6">
    <location>
        <begin position="469"/>
        <end position="489"/>
    </location>
</feature>
<dbReference type="PROSITE" id="PS50002">
    <property type="entry name" value="SH3"/>
    <property type="match status" value="1"/>
</dbReference>
<dbReference type="PANTHER" id="PTHR14167:SF81">
    <property type="entry name" value="ENDOPHILIN-A"/>
    <property type="match status" value="1"/>
</dbReference>
<evidence type="ECO:0000256" key="1">
    <source>
        <dbReference type="ARBA" id="ARBA00004170"/>
    </source>
</evidence>
<evidence type="ECO:0000256" key="6">
    <source>
        <dbReference type="SAM" id="MobiDB-lite"/>
    </source>
</evidence>
<keyword evidence="7" id="KW-1133">Transmembrane helix</keyword>
<evidence type="ECO:0000256" key="2">
    <source>
        <dbReference type="ARBA" id="ARBA00022443"/>
    </source>
</evidence>
<dbReference type="EMBL" id="JAAAID010001176">
    <property type="protein sequence ID" value="KAG0011279.1"/>
    <property type="molecule type" value="Genomic_DNA"/>
</dbReference>
<dbReference type="PANTHER" id="PTHR14167">
    <property type="entry name" value="SH3 DOMAIN-CONTAINING"/>
    <property type="match status" value="1"/>
</dbReference>
<keyword evidence="7" id="KW-0812">Transmembrane</keyword>
<dbReference type="InterPro" id="IPR050384">
    <property type="entry name" value="Endophilin_SH3RF"/>
</dbReference>
<evidence type="ECO:0000256" key="5">
    <source>
        <dbReference type="PROSITE-ProRule" id="PRU00192"/>
    </source>
</evidence>
<dbReference type="InterPro" id="IPR036028">
    <property type="entry name" value="SH3-like_dom_sf"/>
</dbReference>
<gene>
    <name evidence="10" type="ORF">BGZ80_000801</name>
</gene>
<proteinExistence type="predicted"/>
<feature type="region of interest" description="Disordered" evidence="6">
    <location>
        <begin position="444"/>
        <end position="532"/>
    </location>
</feature>
<reference evidence="10" key="1">
    <citation type="journal article" date="2020" name="Fungal Divers.">
        <title>Resolving the Mortierellaceae phylogeny through synthesis of multi-gene phylogenetics and phylogenomics.</title>
        <authorList>
            <person name="Vandepol N."/>
            <person name="Liber J."/>
            <person name="Desiro A."/>
            <person name="Na H."/>
            <person name="Kennedy M."/>
            <person name="Barry K."/>
            <person name="Grigoriev I.V."/>
            <person name="Miller A.N."/>
            <person name="O'Donnell K."/>
            <person name="Stajich J.E."/>
            <person name="Bonito G."/>
        </authorList>
    </citation>
    <scope>NUCLEOTIDE SEQUENCE</scope>
    <source>
        <strain evidence="10">NRRL 2769</strain>
    </source>
</reference>
<feature type="transmembrane region" description="Helical" evidence="7">
    <location>
        <begin position="270"/>
        <end position="291"/>
    </location>
</feature>
<feature type="region of interest" description="Disordered" evidence="6">
    <location>
        <begin position="223"/>
        <end position="265"/>
    </location>
</feature>
<evidence type="ECO:0000313" key="11">
    <source>
        <dbReference type="Proteomes" id="UP000703661"/>
    </source>
</evidence>
<comment type="subcellular location">
    <subcellularLocation>
        <location evidence="1">Membrane</location>
        <topology evidence="1">Peripheral membrane protein</topology>
    </subcellularLocation>
</comment>
<feature type="domain" description="SH3" evidence="9">
    <location>
        <begin position="377"/>
        <end position="438"/>
    </location>
</feature>
<dbReference type="OrthoDB" id="5340910at2759"/>
<feature type="signal peptide" evidence="8">
    <location>
        <begin position="1"/>
        <end position="31"/>
    </location>
</feature>
<dbReference type="Proteomes" id="UP000703661">
    <property type="component" value="Unassembled WGS sequence"/>
</dbReference>
<accession>A0A9P6MSQ8</accession>
<evidence type="ECO:0000256" key="4">
    <source>
        <dbReference type="ARBA" id="ARBA00023136"/>
    </source>
</evidence>
<keyword evidence="4 7" id="KW-0472">Membrane</keyword>
<organism evidence="10 11">
    <name type="scientific">Entomortierella chlamydospora</name>
    <dbReference type="NCBI Taxonomy" id="101097"/>
    <lineage>
        <taxon>Eukaryota</taxon>
        <taxon>Fungi</taxon>
        <taxon>Fungi incertae sedis</taxon>
        <taxon>Mucoromycota</taxon>
        <taxon>Mortierellomycotina</taxon>
        <taxon>Mortierellomycetes</taxon>
        <taxon>Mortierellales</taxon>
        <taxon>Mortierellaceae</taxon>
        <taxon>Entomortierella</taxon>
    </lineage>
</organism>
<comment type="caution">
    <text evidence="10">The sequence shown here is derived from an EMBL/GenBank/DDBJ whole genome shotgun (WGS) entry which is preliminary data.</text>
</comment>
<feature type="compositionally biased region" description="Basic and acidic residues" evidence="6">
    <location>
        <begin position="459"/>
        <end position="468"/>
    </location>
</feature>
<dbReference type="InterPro" id="IPR001452">
    <property type="entry name" value="SH3_domain"/>
</dbReference>
<keyword evidence="11" id="KW-1185">Reference proteome</keyword>
<evidence type="ECO:0000313" key="10">
    <source>
        <dbReference type="EMBL" id="KAG0011279.1"/>
    </source>
</evidence>
<keyword evidence="8" id="KW-0732">Signal</keyword>
<keyword evidence="3" id="KW-0175">Coiled coil</keyword>